<feature type="domain" description="Alcohol dehydrogenase iron-type/glycerol dehydrogenase GldA" evidence="3">
    <location>
        <begin position="26"/>
        <end position="196"/>
    </location>
</feature>
<dbReference type="SUPFAM" id="SSF56796">
    <property type="entry name" value="Dehydroquinate synthase-like"/>
    <property type="match status" value="1"/>
</dbReference>
<accession>A0A7C5YXU6</accession>
<protein>
    <submittedName>
        <fullName evidence="5">Iron-containing alcohol dehydrogenase</fullName>
    </submittedName>
</protein>
<dbReference type="CDD" id="cd08551">
    <property type="entry name" value="Fe-ADH"/>
    <property type="match status" value="1"/>
</dbReference>
<name>A0A7C5YXU6_UNCC3</name>
<comment type="caution">
    <text evidence="5">The sequence shown here is derived from an EMBL/GenBank/DDBJ whole genome shotgun (WGS) entry which is preliminary data.</text>
</comment>
<evidence type="ECO:0000256" key="2">
    <source>
        <dbReference type="ARBA" id="ARBA00023002"/>
    </source>
</evidence>
<dbReference type="EMBL" id="DRVY01000075">
    <property type="protein sequence ID" value="HHR92361.1"/>
    <property type="molecule type" value="Genomic_DNA"/>
</dbReference>
<dbReference type="PANTHER" id="PTHR11496">
    <property type="entry name" value="ALCOHOL DEHYDROGENASE"/>
    <property type="match status" value="1"/>
</dbReference>
<dbReference type="Pfam" id="PF00465">
    <property type="entry name" value="Fe-ADH"/>
    <property type="match status" value="1"/>
</dbReference>
<reference evidence="5" key="1">
    <citation type="journal article" date="2020" name="mSystems">
        <title>Genome- and Community-Level Interaction Insights into Carbon Utilization and Element Cycling Functions of Hydrothermarchaeota in Hydrothermal Sediment.</title>
        <authorList>
            <person name="Zhou Z."/>
            <person name="Liu Y."/>
            <person name="Xu W."/>
            <person name="Pan J."/>
            <person name="Luo Z.H."/>
            <person name="Li M."/>
        </authorList>
    </citation>
    <scope>NUCLEOTIDE SEQUENCE [LARGE SCALE GENOMIC DNA]</scope>
    <source>
        <strain evidence="5">SpSt-1042</strain>
    </source>
</reference>
<evidence type="ECO:0000256" key="1">
    <source>
        <dbReference type="ARBA" id="ARBA00007358"/>
    </source>
</evidence>
<dbReference type="PANTHER" id="PTHR11496:SF102">
    <property type="entry name" value="ALCOHOL DEHYDROGENASE 4"/>
    <property type="match status" value="1"/>
</dbReference>
<keyword evidence="2" id="KW-0560">Oxidoreductase</keyword>
<dbReference type="GO" id="GO:0004022">
    <property type="term" value="F:alcohol dehydrogenase (NAD+) activity"/>
    <property type="evidence" value="ECO:0007669"/>
    <property type="project" value="TreeGrafter"/>
</dbReference>
<dbReference type="AlphaFoldDB" id="A0A7C5YXU6"/>
<evidence type="ECO:0000259" key="3">
    <source>
        <dbReference type="Pfam" id="PF00465"/>
    </source>
</evidence>
<dbReference type="GO" id="GO:0046872">
    <property type="term" value="F:metal ion binding"/>
    <property type="evidence" value="ECO:0007669"/>
    <property type="project" value="InterPro"/>
</dbReference>
<comment type="similarity">
    <text evidence="1">Belongs to the iron-containing alcohol dehydrogenase family.</text>
</comment>
<sequence>MVKDLSLTRFENNLKVARIDTLFTTKKVVFGCESITKISEEVKEYNPKKIFLVTDKNLLNIGLVDSILKPLEKEKIDITLHEVVSEPSVESVSKAVEEVRKNKCDLVIGFGGGSSLDTAKTAAIMAKNNDTIEKYLARLPNPFEDKFKEKGLPLILVPTTAGTGSENSAGAVIIDGQYKTWIASRFLYPDVAIVDPLLTVSVPAKTTASCAMDALSHAVEAFMVVALSNPWCDSFALEAIKLISKYLRKAYHNGNDLEARWYLCWAAHLGGWTAQFTWGPATVGHLTAEAIGPKYGIPHGLICGIALPYAMKFNLPAIPDRLKMIAVAMGENVGELSEHEAAKKGIQSIIRLMEDVDLPLSLKEVNIPRVDLHDLAEYIVKERQYLYDIPRLSPRKFTSENIQGLLEDMWHGRYEI</sequence>
<gene>
    <name evidence="5" type="ORF">ENL96_02510</name>
</gene>
<feature type="domain" description="Fe-containing alcohol dehydrogenase-like C-terminal" evidence="4">
    <location>
        <begin position="207"/>
        <end position="409"/>
    </location>
</feature>
<dbReference type="Gene3D" id="1.20.1090.10">
    <property type="entry name" value="Dehydroquinate synthase-like - alpha domain"/>
    <property type="match status" value="1"/>
</dbReference>
<evidence type="ECO:0000313" key="5">
    <source>
        <dbReference type="EMBL" id="HHR92361.1"/>
    </source>
</evidence>
<organism evidence="5">
    <name type="scientific">candidate division CPR3 bacterium</name>
    <dbReference type="NCBI Taxonomy" id="2268181"/>
    <lineage>
        <taxon>Bacteria</taxon>
        <taxon>Bacteria division CPR3</taxon>
    </lineage>
</organism>
<dbReference type="InterPro" id="IPR001670">
    <property type="entry name" value="ADH_Fe/GldA"/>
</dbReference>
<evidence type="ECO:0000259" key="4">
    <source>
        <dbReference type="Pfam" id="PF25137"/>
    </source>
</evidence>
<dbReference type="Pfam" id="PF25137">
    <property type="entry name" value="ADH_Fe_C"/>
    <property type="match status" value="1"/>
</dbReference>
<dbReference type="FunFam" id="3.40.50.1970:FF:000003">
    <property type="entry name" value="Alcohol dehydrogenase, iron-containing"/>
    <property type="match status" value="1"/>
</dbReference>
<proteinExistence type="inferred from homology"/>
<dbReference type="InterPro" id="IPR039697">
    <property type="entry name" value="Alcohol_dehydrogenase_Fe"/>
</dbReference>
<dbReference type="InterPro" id="IPR056798">
    <property type="entry name" value="ADH_Fe_C"/>
</dbReference>
<dbReference type="Gene3D" id="3.40.50.1970">
    <property type="match status" value="1"/>
</dbReference>